<dbReference type="InterPro" id="IPR038404">
    <property type="entry name" value="TRAP_DctP_sf"/>
</dbReference>
<organism evidence="2">
    <name type="scientific">marine metagenome</name>
    <dbReference type="NCBI Taxonomy" id="408172"/>
    <lineage>
        <taxon>unclassified sequences</taxon>
        <taxon>metagenomes</taxon>
        <taxon>ecological metagenomes</taxon>
    </lineage>
</organism>
<evidence type="ECO:0000256" key="1">
    <source>
        <dbReference type="ARBA" id="ARBA00022729"/>
    </source>
</evidence>
<evidence type="ECO:0000313" key="2">
    <source>
        <dbReference type="EMBL" id="SVA72466.1"/>
    </source>
</evidence>
<proteinExistence type="predicted"/>
<reference evidence="2" key="1">
    <citation type="submission" date="2018-05" db="EMBL/GenBank/DDBJ databases">
        <authorList>
            <person name="Lanie J.A."/>
            <person name="Ng W.-L."/>
            <person name="Kazmierczak K.M."/>
            <person name="Andrzejewski T.M."/>
            <person name="Davidsen T.M."/>
            <person name="Wayne K.J."/>
            <person name="Tettelin H."/>
            <person name="Glass J.I."/>
            <person name="Rusch D."/>
            <person name="Podicherti R."/>
            <person name="Tsui H.-C.T."/>
            <person name="Winkler M.E."/>
        </authorList>
    </citation>
    <scope>NUCLEOTIDE SEQUENCE</scope>
</reference>
<dbReference type="AlphaFoldDB" id="A0A381Y5T0"/>
<gene>
    <name evidence="2" type="ORF">METZ01_LOCUS125320</name>
</gene>
<dbReference type="PANTHER" id="PTHR33376">
    <property type="match status" value="1"/>
</dbReference>
<feature type="non-terminal residue" evidence="2">
    <location>
        <position position="208"/>
    </location>
</feature>
<dbReference type="InterPro" id="IPR018389">
    <property type="entry name" value="DctP_fam"/>
</dbReference>
<accession>A0A381Y5T0</accession>
<dbReference type="PANTHER" id="PTHR33376:SF15">
    <property type="entry name" value="BLL6794 PROTEIN"/>
    <property type="match status" value="1"/>
</dbReference>
<dbReference type="EMBL" id="UINC01017469">
    <property type="protein sequence ID" value="SVA72466.1"/>
    <property type="molecule type" value="Genomic_DNA"/>
</dbReference>
<sequence>MNTRLRSSIPAVYRPRCESRTTILAATTLALSLSVTLPATELLVNSFWTPSHLMRQEVFDRWAADVERVTEGRVTSRFPTSTLAPPSRQWHMVTSGIADVAIVFNGFERNRLHLPTIADLPFGTPSAESASVALWRTYKRYFEAANEYSGVKLLGLMTHSGGDLYSLTTPIRNVAALAGMKIRTTDGSSSDAMQALGAVAVPSSGIGA</sequence>
<keyword evidence="1" id="KW-0732">Signal</keyword>
<evidence type="ECO:0008006" key="3">
    <source>
        <dbReference type="Google" id="ProtNLM"/>
    </source>
</evidence>
<dbReference type="Gene3D" id="3.40.190.170">
    <property type="entry name" value="Bacterial extracellular solute-binding protein, family 7"/>
    <property type="match status" value="1"/>
</dbReference>
<dbReference type="GO" id="GO:0055085">
    <property type="term" value="P:transmembrane transport"/>
    <property type="evidence" value="ECO:0007669"/>
    <property type="project" value="InterPro"/>
</dbReference>
<protein>
    <recommendedName>
        <fullName evidence="3">SsuA/THI5-like domain-containing protein</fullName>
    </recommendedName>
</protein>
<dbReference type="Pfam" id="PF03480">
    <property type="entry name" value="DctP"/>
    <property type="match status" value="1"/>
</dbReference>
<name>A0A381Y5T0_9ZZZZ</name>